<organism evidence="1 2">
    <name type="scientific">Flavobacterium aquicola</name>
    <dbReference type="NCBI Taxonomy" id="1682742"/>
    <lineage>
        <taxon>Bacteria</taxon>
        <taxon>Pseudomonadati</taxon>
        <taxon>Bacteroidota</taxon>
        <taxon>Flavobacteriia</taxon>
        <taxon>Flavobacteriales</taxon>
        <taxon>Flavobacteriaceae</taxon>
        <taxon>Flavobacterium</taxon>
    </lineage>
</organism>
<dbReference type="SUPFAM" id="SSF53448">
    <property type="entry name" value="Nucleotide-diphospho-sugar transferases"/>
    <property type="match status" value="1"/>
</dbReference>
<dbReference type="OrthoDB" id="480149at2"/>
<reference evidence="1 2" key="1">
    <citation type="submission" date="2018-08" db="EMBL/GenBank/DDBJ databases">
        <title>Genomic Encyclopedia of Archaeal and Bacterial Type Strains, Phase II (KMG-II): from individual species to whole genera.</title>
        <authorList>
            <person name="Goeker M."/>
        </authorList>
    </citation>
    <scope>NUCLEOTIDE SEQUENCE [LARGE SCALE GENOMIC DNA]</scope>
    <source>
        <strain evidence="1 2">DSM 100880</strain>
    </source>
</reference>
<accession>A0A3E0EQQ1</accession>
<dbReference type="RefSeq" id="WP_115811164.1">
    <property type="nucleotide sequence ID" value="NZ_QUNI01000003.1"/>
</dbReference>
<dbReference type="AlphaFoldDB" id="A0A3E0EQQ1"/>
<gene>
    <name evidence="1" type="ORF">C8P67_10362</name>
</gene>
<evidence type="ECO:0000313" key="2">
    <source>
        <dbReference type="Proteomes" id="UP000257136"/>
    </source>
</evidence>
<evidence type="ECO:0008006" key="3">
    <source>
        <dbReference type="Google" id="ProtNLM"/>
    </source>
</evidence>
<keyword evidence="2" id="KW-1185">Reference proteome</keyword>
<comment type="caution">
    <text evidence="1">The sequence shown here is derived from an EMBL/GenBank/DDBJ whole genome shotgun (WGS) entry which is preliminary data.</text>
</comment>
<dbReference type="Proteomes" id="UP000257136">
    <property type="component" value="Unassembled WGS sequence"/>
</dbReference>
<sequence length="311" mass="36296">MNIKQGVYFMSNNRVLDMTITFLNSFRVHNKELPLCLIPYDNDFKQIEALKDVYHFRVFDNQLLLETCDSISVKFHGNVVGAYRKLVTWEGAFEQFIYIDIDTVVLDSLSFVWANLTHCKIFTSHSNIAEIRGWVWKDSIYAKNKLNKSQIEYAANTGFIVSTKKTLSINWVLSQVEEALALKEHMTLFCMEQPFLNFLIVTSGYNYGSLFSFFLSDAIREEKSSIKLEFWAGLPRAKINKGRLIHPKHHPVFLVHWAGVWQQNDGDLSKIPYKQLWEYYRNLDPLYLPEPENGTQNSILKRLLAFFNIVK</sequence>
<protein>
    <recommendedName>
        <fullName evidence="3">Lipopolysaccharide biosynthesis glycosyltransferase</fullName>
    </recommendedName>
</protein>
<proteinExistence type="predicted"/>
<dbReference type="InterPro" id="IPR029044">
    <property type="entry name" value="Nucleotide-diphossugar_trans"/>
</dbReference>
<dbReference type="EMBL" id="QUNI01000003">
    <property type="protein sequence ID" value="REH00094.1"/>
    <property type="molecule type" value="Genomic_DNA"/>
</dbReference>
<name>A0A3E0EQQ1_9FLAO</name>
<dbReference type="Gene3D" id="3.90.550.10">
    <property type="entry name" value="Spore Coat Polysaccharide Biosynthesis Protein SpsA, Chain A"/>
    <property type="match status" value="1"/>
</dbReference>
<evidence type="ECO:0000313" key="1">
    <source>
        <dbReference type="EMBL" id="REH00094.1"/>
    </source>
</evidence>